<dbReference type="Pfam" id="PF13377">
    <property type="entry name" value="Peripla_BP_3"/>
    <property type="match status" value="1"/>
</dbReference>
<dbReference type="SUPFAM" id="SSF53822">
    <property type="entry name" value="Periplasmic binding protein-like I"/>
    <property type="match status" value="1"/>
</dbReference>
<dbReference type="Proteomes" id="UP000704762">
    <property type="component" value="Unassembled WGS sequence"/>
</dbReference>
<feature type="domain" description="HTH lacI-type" evidence="4">
    <location>
        <begin position="12"/>
        <end position="66"/>
    </location>
</feature>
<dbReference type="PROSITE" id="PS00356">
    <property type="entry name" value="HTH_LACI_1"/>
    <property type="match status" value="1"/>
</dbReference>
<accession>A0ABS2REQ5</accession>
<dbReference type="PANTHER" id="PTHR30146:SF155">
    <property type="entry name" value="ALANINE RACEMASE"/>
    <property type="match status" value="1"/>
</dbReference>
<reference evidence="5 6" key="1">
    <citation type="submission" date="2021-01" db="EMBL/GenBank/DDBJ databases">
        <title>Sequencing the genomes of 1000 actinobacteria strains.</title>
        <authorList>
            <person name="Klenk H.-P."/>
        </authorList>
    </citation>
    <scope>NUCLEOTIDE SEQUENCE [LARGE SCALE GENOMIC DNA]</scope>
    <source>
        <strain evidence="5 6">DSM 18662</strain>
    </source>
</reference>
<dbReference type="InterPro" id="IPR046335">
    <property type="entry name" value="LacI/GalR-like_sensor"/>
</dbReference>
<keyword evidence="2 5" id="KW-0238">DNA-binding</keyword>
<dbReference type="CDD" id="cd06267">
    <property type="entry name" value="PBP1_LacI_sugar_binding-like"/>
    <property type="match status" value="1"/>
</dbReference>
<dbReference type="Gene3D" id="3.40.50.2300">
    <property type="match status" value="2"/>
</dbReference>
<evidence type="ECO:0000313" key="6">
    <source>
        <dbReference type="Proteomes" id="UP000704762"/>
    </source>
</evidence>
<dbReference type="Gene3D" id="1.10.260.40">
    <property type="entry name" value="lambda repressor-like DNA-binding domains"/>
    <property type="match status" value="1"/>
</dbReference>
<dbReference type="RefSeq" id="WP_239578810.1">
    <property type="nucleotide sequence ID" value="NZ_BAAAQP010000011.1"/>
</dbReference>
<evidence type="ECO:0000313" key="5">
    <source>
        <dbReference type="EMBL" id="MBM7797469.1"/>
    </source>
</evidence>
<dbReference type="Pfam" id="PF00356">
    <property type="entry name" value="LacI"/>
    <property type="match status" value="1"/>
</dbReference>
<name>A0ABS2REQ5_9ACTN</name>
<dbReference type="GO" id="GO:0003677">
    <property type="term" value="F:DNA binding"/>
    <property type="evidence" value="ECO:0007669"/>
    <property type="project" value="UniProtKB-KW"/>
</dbReference>
<keyword evidence="1" id="KW-0805">Transcription regulation</keyword>
<dbReference type="CDD" id="cd01392">
    <property type="entry name" value="HTH_LacI"/>
    <property type="match status" value="1"/>
</dbReference>
<dbReference type="PROSITE" id="PS50932">
    <property type="entry name" value="HTH_LACI_2"/>
    <property type="match status" value="1"/>
</dbReference>
<dbReference type="EMBL" id="JAFBCF010000001">
    <property type="protein sequence ID" value="MBM7797469.1"/>
    <property type="molecule type" value="Genomic_DNA"/>
</dbReference>
<keyword evidence="3" id="KW-0804">Transcription</keyword>
<keyword evidence="6" id="KW-1185">Reference proteome</keyword>
<comment type="caution">
    <text evidence="5">The sequence shown here is derived from an EMBL/GenBank/DDBJ whole genome shotgun (WGS) entry which is preliminary data.</text>
</comment>
<dbReference type="InterPro" id="IPR028082">
    <property type="entry name" value="Peripla_BP_I"/>
</dbReference>
<evidence type="ECO:0000256" key="3">
    <source>
        <dbReference type="ARBA" id="ARBA00023163"/>
    </source>
</evidence>
<evidence type="ECO:0000256" key="2">
    <source>
        <dbReference type="ARBA" id="ARBA00023125"/>
    </source>
</evidence>
<dbReference type="InterPro" id="IPR010982">
    <property type="entry name" value="Lambda_DNA-bd_dom_sf"/>
</dbReference>
<organism evidence="5 6">
    <name type="scientific">Microlunatus panaciterrae</name>
    <dbReference type="NCBI Taxonomy" id="400768"/>
    <lineage>
        <taxon>Bacteria</taxon>
        <taxon>Bacillati</taxon>
        <taxon>Actinomycetota</taxon>
        <taxon>Actinomycetes</taxon>
        <taxon>Propionibacteriales</taxon>
        <taxon>Propionibacteriaceae</taxon>
        <taxon>Microlunatus</taxon>
    </lineage>
</organism>
<evidence type="ECO:0000259" key="4">
    <source>
        <dbReference type="PROSITE" id="PS50932"/>
    </source>
</evidence>
<proteinExistence type="predicted"/>
<protein>
    <submittedName>
        <fullName evidence="5">DNA-binding LacI/PurR family transcriptional regulator</fullName>
    </submittedName>
</protein>
<dbReference type="SUPFAM" id="SSF47413">
    <property type="entry name" value="lambda repressor-like DNA-binding domains"/>
    <property type="match status" value="1"/>
</dbReference>
<sequence length="345" mass="36529">MGEWRQLMGKRVTIADVAREAGVSISSVSVALNGGPGVSEETRARIAEVARSTGWVPSVRGRSLSGNRAFALGLVLQRKPEVLEADPFFAGFIGGVESILERRDFALVLQLASSRSGMIDRCRRLALARRIDGMFLTDIRLRDPRIPLLAMLGLPTVAINAGPGCPFPTVRQDPEPGMRDLMAHLVGLGHRRIAHVSGGKGMIHSAQRLKAWRRGLDAAGLPHGPVVQGDFTSEGGSRAADELLSLPEPPTAVVCANDLTAIGFIARATEIGFHVPHQVSVTGYDGIQLGSFMRPPLTTLLTSPHGLGRAAAGLLLDLIDGKPVTDVEIQPASLIIRGSTAAPPA</sequence>
<evidence type="ECO:0000256" key="1">
    <source>
        <dbReference type="ARBA" id="ARBA00023015"/>
    </source>
</evidence>
<dbReference type="SMART" id="SM00354">
    <property type="entry name" value="HTH_LACI"/>
    <property type="match status" value="1"/>
</dbReference>
<dbReference type="PANTHER" id="PTHR30146">
    <property type="entry name" value="LACI-RELATED TRANSCRIPTIONAL REPRESSOR"/>
    <property type="match status" value="1"/>
</dbReference>
<gene>
    <name evidence="5" type="ORF">JOE57_000390</name>
</gene>
<dbReference type="InterPro" id="IPR000843">
    <property type="entry name" value="HTH_LacI"/>
</dbReference>